<dbReference type="OrthoDB" id="435275at2759"/>
<dbReference type="GO" id="GO:0005634">
    <property type="term" value="C:nucleus"/>
    <property type="evidence" value="ECO:0007669"/>
    <property type="project" value="UniProtKB-SubCell"/>
</dbReference>
<dbReference type="HOGENOM" id="CLU_011403_0_0_1"/>
<evidence type="ECO:0000256" key="4">
    <source>
        <dbReference type="ARBA" id="ARBA00023163"/>
    </source>
</evidence>
<dbReference type="Proteomes" id="UP000007431">
    <property type="component" value="Unassembled WGS sequence"/>
</dbReference>
<evidence type="ECO:0000256" key="3">
    <source>
        <dbReference type="ARBA" id="ARBA00023015"/>
    </source>
</evidence>
<feature type="compositionally biased region" description="Polar residues" evidence="8">
    <location>
        <begin position="157"/>
        <end position="168"/>
    </location>
</feature>
<evidence type="ECO:0000256" key="6">
    <source>
        <dbReference type="ARBA" id="ARBA00025513"/>
    </source>
</evidence>
<organism evidence="11">
    <name type="scientific">Schizophyllum commune (strain H4-8 / FGSC 9210)</name>
    <name type="common">Split gill fungus</name>
    <dbReference type="NCBI Taxonomy" id="578458"/>
    <lineage>
        <taxon>Eukaryota</taxon>
        <taxon>Fungi</taxon>
        <taxon>Dikarya</taxon>
        <taxon>Basidiomycota</taxon>
        <taxon>Agaricomycotina</taxon>
        <taxon>Agaricomycetes</taxon>
        <taxon>Agaricomycetidae</taxon>
        <taxon>Agaricales</taxon>
        <taxon>Schizophyllaceae</taxon>
        <taxon>Schizophyllum</taxon>
    </lineage>
</organism>
<dbReference type="GeneID" id="9586394"/>
<feature type="compositionally biased region" description="Polar residues" evidence="8">
    <location>
        <begin position="666"/>
        <end position="705"/>
    </location>
</feature>
<keyword evidence="3 7" id="KW-0805">Transcription regulation</keyword>
<comment type="function">
    <text evidence="6">Component of the NuA4 histone acetyltransferase complex which is involved in transcriptional activation of selected genes principally by acetylation of nucleosomal histone H4 and H2A. The NuA4 complex is also involved in DNA repair. Involved in gene silencing by neighboring heterochromatin, blockage of the silencing spreading along the chromosome, and required for cell cycle progression through G2/M.</text>
</comment>
<feature type="region of interest" description="Disordered" evidence="8">
    <location>
        <begin position="511"/>
        <end position="532"/>
    </location>
</feature>
<dbReference type="GO" id="GO:0006357">
    <property type="term" value="P:regulation of transcription by RNA polymerase II"/>
    <property type="evidence" value="ECO:0007669"/>
    <property type="project" value="InterPro"/>
</dbReference>
<feature type="region of interest" description="Disordered" evidence="8">
    <location>
        <begin position="917"/>
        <end position="975"/>
    </location>
</feature>
<evidence type="ECO:0000259" key="9">
    <source>
        <dbReference type="Pfam" id="PF10513"/>
    </source>
</evidence>
<accession>D8PZW6</accession>
<keyword evidence="5 7" id="KW-0539">Nucleus</keyword>
<evidence type="ECO:0000256" key="7">
    <source>
        <dbReference type="RuleBase" id="RU361124"/>
    </source>
</evidence>
<keyword evidence="11" id="KW-1185">Reference proteome</keyword>
<dbReference type="AlphaFoldDB" id="D8PZW6"/>
<evidence type="ECO:0000256" key="1">
    <source>
        <dbReference type="ARBA" id="ARBA00004123"/>
    </source>
</evidence>
<dbReference type="Pfam" id="PF10513">
    <property type="entry name" value="EPL1"/>
    <property type="match status" value="1"/>
</dbReference>
<evidence type="ECO:0000256" key="8">
    <source>
        <dbReference type="SAM" id="MobiDB-lite"/>
    </source>
</evidence>
<feature type="region of interest" description="Disordered" evidence="8">
    <location>
        <begin position="150"/>
        <end position="184"/>
    </location>
</feature>
<dbReference type="GO" id="GO:0035267">
    <property type="term" value="C:NuA4 histone acetyltransferase complex"/>
    <property type="evidence" value="ECO:0007669"/>
    <property type="project" value="InterPro"/>
</dbReference>
<dbReference type="InParanoid" id="D8PZW6"/>
<dbReference type="RefSeq" id="XP_003034419.1">
    <property type="nucleotide sequence ID" value="XM_003034373.1"/>
</dbReference>
<feature type="region of interest" description="Disordered" evidence="8">
    <location>
        <begin position="772"/>
        <end position="836"/>
    </location>
</feature>
<evidence type="ECO:0000256" key="5">
    <source>
        <dbReference type="ARBA" id="ARBA00023242"/>
    </source>
</evidence>
<name>D8PZW6_SCHCM</name>
<feature type="compositionally biased region" description="Low complexity" evidence="8">
    <location>
        <begin position="772"/>
        <end position="827"/>
    </location>
</feature>
<proteinExistence type="inferred from homology"/>
<evidence type="ECO:0000313" key="11">
    <source>
        <dbReference type="Proteomes" id="UP000007431"/>
    </source>
</evidence>
<dbReference type="eggNOG" id="KOG2261">
    <property type="taxonomic scope" value="Eukaryota"/>
</dbReference>
<dbReference type="OMA" id="IYYMDER"/>
<evidence type="ECO:0000313" key="10">
    <source>
        <dbReference type="EMBL" id="EFI99516.1"/>
    </source>
</evidence>
<feature type="compositionally biased region" description="Acidic residues" evidence="8">
    <location>
        <begin position="518"/>
        <end position="532"/>
    </location>
</feature>
<comment type="similarity">
    <text evidence="2 7">Belongs to the enhancer of polycomb family.</text>
</comment>
<dbReference type="InterPro" id="IPR019542">
    <property type="entry name" value="Enhancer_polycomb-like_N"/>
</dbReference>
<dbReference type="PANTHER" id="PTHR14898">
    <property type="entry name" value="ENHANCER OF POLYCOMB"/>
    <property type="match status" value="1"/>
</dbReference>
<evidence type="ECO:0000256" key="2">
    <source>
        <dbReference type="ARBA" id="ARBA00008035"/>
    </source>
</evidence>
<dbReference type="KEGG" id="scm:SCHCO_02615149"/>
<reference evidence="10 11" key="1">
    <citation type="journal article" date="2010" name="Nat. Biotechnol.">
        <title>Genome sequence of the model mushroom Schizophyllum commune.</title>
        <authorList>
            <person name="Ohm R.A."/>
            <person name="de Jong J.F."/>
            <person name="Lugones L.G."/>
            <person name="Aerts A."/>
            <person name="Kothe E."/>
            <person name="Stajich J.E."/>
            <person name="de Vries R.P."/>
            <person name="Record E."/>
            <person name="Levasseur A."/>
            <person name="Baker S.E."/>
            <person name="Bartholomew K.A."/>
            <person name="Coutinho P.M."/>
            <person name="Erdmann S."/>
            <person name="Fowler T.J."/>
            <person name="Gathman A.C."/>
            <person name="Lombard V."/>
            <person name="Henrissat B."/>
            <person name="Knabe N."/>
            <person name="Kuees U."/>
            <person name="Lilly W.W."/>
            <person name="Lindquist E."/>
            <person name="Lucas S."/>
            <person name="Magnuson J.K."/>
            <person name="Piumi F."/>
            <person name="Raudaskoski M."/>
            <person name="Salamov A."/>
            <person name="Schmutz J."/>
            <person name="Schwarze F.W.M.R."/>
            <person name="vanKuyk P.A."/>
            <person name="Horton J.S."/>
            <person name="Grigoriev I.V."/>
            <person name="Woesten H.A.B."/>
        </authorList>
    </citation>
    <scope>NUCLEOTIDE SEQUENCE [LARGE SCALE GENOMIC DNA]</scope>
    <source>
        <strain evidence="11">H4-8 / FGSC 9210</strain>
    </source>
</reference>
<comment type="subcellular location">
    <subcellularLocation>
        <location evidence="1 7">Nucleus</location>
    </subcellularLocation>
</comment>
<dbReference type="VEuPathDB" id="FungiDB:SCHCODRAFT_02615149"/>
<feature type="compositionally biased region" description="Low complexity" evidence="8">
    <location>
        <begin position="727"/>
        <end position="756"/>
    </location>
</feature>
<dbReference type="EMBL" id="GL377304">
    <property type="protein sequence ID" value="EFI99516.1"/>
    <property type="molecule type" value="Genomic_DNA"/>
</dbReference>
<dbReference type="STRING" id="578458.D8PZW6"/>
<dbReference type="InterPro" id="IPR024943">
    <property type="entry name" value="Enhancer_polycomb"/>
</dbReference>
<gene>
    <name evidence="10" type="ORF">SCHCODRAFT_256493</name>
</gene>
<keyword evidence="4 7" id="KW-0804">Transcription</keyword>
<feature type="region of interest" description="Disordered" evidence="8">
    <location>
        <begin position="400"/>
        <end position="423"/>
    </location>
</feature>
<protein>
    <recommendedName>
        <fullName evidence="7">Enhancer of polycomb-like protein</fullName>
    </recommendedName>
</protein>
<feature type="region of interest" description="Disordered" evidence="8">
    <location>
        <begin position="666"/>
        <end position="756"/>
    </location>
</feature>
<sequence>MPRQHPQNANLRKTHRVTNKTRLKIDRDEVDPDFFIPDEEEEKNRLAQQTAGVDAEDSREHHLQAVLNAASSRATGRGRTTTAQVFIPIPDNTGLVSNYEELYPPNKWKDPITKLATSTTVEEAINDSIVDGFTYYLDERDKEWLDRNNEEARGEGTSAQGAISSRNAPRSAKGKGKEPDHPQPVLINEDEFELVMGVFEKATHDKTPYLHLGGVPFPPFSDYVDVFSNPLPPSYFESYQVPKWIPSPPNLLKMARAVYPHWRQRREERGGHRIIPVLNYDESDTANESYVCFRRRELKTVRKTRGAQASPSEKLSRLKQDFSHPLQLARLVLQREQHKRDQARVAQNLFAQRVQLIDLKRKFSALNEDDSAYLVDREPPAKQRNTGDVQIMRQPLKMRSVQDPGQPTVRRPELPPAPKPRDRFEGIFDSIEKELTRQHDRDKLWDDHIDNPYQPPVPTLPQSAWKYVPTAEQDQATRNPRALRMRTSRGGRAMLDRRTEPRKIDLKACRSSLFAPPSDDESDKTDPEDVSMDEEIRALEERWRYDEDDGPVVGAMGLAEQDRVLVDDYDPKYLKTTMSLLGADSDVNSLAPEQCWHYTDPLGRAQARHHLRLILPMMRTQMRPPPRPGMISQTAQQQAAAAAAQAQVNISQVAQQAPPIAISTPQRIQPAQTQHMRISAGRTPSQTSPPTSAHSATPLSAQQGSPIAPQPTHLPNLAPAPSQPGTPRSASAVSHASPPIPSASAPLPSAMPQSAAASQVGATIPIARSAPQGIPASAQSAPAQPHAAQPHASPVQHHVQHQQQQQQHQPQLQAQHHQTQQASGSAQPHGTPLQLNHAMMNGQADGAHAQMGAATGGQQAQMSVQMNGGQAQANGHGGYTQNNVPYSTMQQMMHNNLTGQGLTPQQAQHFKTVFARQGHLQHMQQQQQQQQQQQVNGHQANGHQMQQVQMQQANGHQMHQHQQQQAQAVHHPQQQYQIISTHNGQQFVNGAHQAHAGQHQQQLPAPGTHQLPASYMHLAPQGTSFSNAIPLQNGSMSLKLPSNRQTQWVHQRPGSAMNDPSAARPSMSPPNPSLVSQGYVHNVNLNHPPQHGPMLPPTQPSSGMAMRSQQGLVNGLIPSPPKQHATPSPIPSIAQALTPPRPMSNPGMVMLSPAQMGVVGSQQGGY</sequence>
<feature type="region of interest" description="Disordered" evidence="8">
    <location>
        <begin position="1050"/>
        <end position="1070"/>
    </location>
</feature>
<feature type="domain" description="Enhancer of polycomb-like N-terminal" evidence="9">
    <location>
        <begin position="14"/>
        <end position="201"/>
    </location>
</feature>